<dbReference type="EC" id="1.4.3.16" evidence="4"/>
<dbReference type="InterPro" id="IPR036188">
    <property type="entry name" value="FAD/NAD-bd_sf"/>
</dbReference>
<dbReference type="GO" id="GO:0034628">
    <property type="term" value="P:'de novo' NAD+ biosynthetic process from L-aspartate"/>
    <property type="evidence" value="ECO:0007669"/>
    <property type="project" value="TreeGrafter"/>
</dbReference>
<keyword evidence="6" id="KW-0285">Flavoprotein</keyword>
<keyword evidence="16" id="KW-1185">Reference proteome</keyword>
<organism evidence="15 16">
    <name type="scientific">Janibacter alkaliphilus</name>
    <dbReference type="NCBI Taxonomy" id="1069963"/>
    <lineage>
        <taxon>Bacteria</taxon>
        <taxon>Bacillati</taxon>
        <taxon>Actinomycetota</taxon>
        <taxon>Actinomycetes</taxon>
        <taxon>Micrococcales</taxon>
        <taxon>Intrasporangiaceae</taxon>
        <taxon>Janibacter</taxon>
    </lineage>
</organism>
<evidence type="ECO:0000256" key="5">
    <source>
        <dbReference type="ARBA" id="ARBA00021901"/>
    </source>
</evidence>
<keyword evidence="7" id="KW-0662">Pyridine nucleotide biosynthesis</keyword>
<dbReference type="Pfam" id="PF00890">
    <property type="entry name" value="FAD_binding_2"/>
    <property type="match status" value="1"/>
</dbReference>
<evidence type="ECO:0000256" key="9">
    <source>
        <dbReference type="ARBA" id="ARBA00023002"/>
    </source>
</evidence>
<evidence type="ECO:0000313" key="16">
    <source>
        <dbReference type="Proteomes" id="UP000592181"/>
    </source>
</evidence>
<keyword evidence="9 15" id="KW-0560">Oxidoreductase</keyword>
<dbReference type="Gene3D" id="3.50.50.60">
    <property type="entry name" value="FAD/NAD(P)-binding domain"/>
    <property type="match status" value="1"/>
</dbReference>
<dbReference type="RefSeq" id="WP_179462901.1">
    <property type="nucleotide sequence ID" value="NZ_JACBZX010000001.1"/>
</dbReference>
<proteinExistence type="inferred from homology"/>
<dbReference type="PRINTS" id="PR00368">
    <property type="entry name" value="FADPNR"/>
</dbReference>
<dbReference type="Pfam" id="PF02910">
    <property type="entry name" value="Succ_DH_flav_C"/>
    <property type="match status" value="1"/>
</dbReference>
<dbReference type="NCBIfam" id="NF005701">
    <property type="entry name" value="PRK07512.1"/>
    <property type="match status" value="1"/>
</dbReference>
<comment type="pathway">
    <text evidence="2">Cofactor biosynthesis; NAD(+) biosynthesis; iminoaspartate from L-aspartate (oxidase route): step 1/1.</text>
</comment>
<evidence type="ECO:0000256" key="7">
    <source>
        <dbReference type="ARBA" id="ARBA00022642"/>
    </source>
</evidence>
<evidence type="ECO:0000256" key="8">
    <source>
        <dbReference type="ARBA" id="ARBA00022827"/>
    </source>
</evidence>
<dbReference type="Gene3D" id="3.90.700.10">
    <property type="entry name" value="Succinate dehydrogenase/fumarate reductase flavoprotein, catalytic domain"/>
    <property type="match status" value="1"/>
</dbReference>
<keyword evidence="8" id="KW-0274">FAD</keyword>
<evidence type="ECO:0000313" key="15">
    <source>
        <dbReference type="EMBL" id="NYG37550.1"/>
    </source>
</evidence>
<sequence length="517" mass="52614">MTASAEEPPVIVVGAGLAGLSVALRLAPQPCVVLSPTRLGLGAASAWAQGGLAAALGADDSPALHAQDTIAAGAGLCDPAVVRSVTAAAPEAVRWLQALGARFDGDEGRFDLGLEGGHRRRRVVHAAGDGSGAEILRAVLDAVARTPSITVHEDTRVVELDLSPDGAVRGVLTRGPRGTELLRSARVVLATGGSGGLWGCTTNPLTATGSGLALAARAGAALRDLEMVQLHPTALDVGVDPAPLVSEAVRGAGAVLVTGSGERLLSGDGDLAPRDVVARAVDAELRRGGRVLLDATGGVAAGFPALVAACRRAGLDPDREPVPVRPAAHYHCGGVLVDDRGRTTVPGLWAVGEVASTGLHGANRLASSSLLEAVVCGGLVAADLAEDDEHAARWVAPGRGVTPGPARPLPARAPRWLRTLMDRHLGVVRDGPGLALATGTLQRRLDRVGLDGLDDPSLVALLVARSACAREESRGGHLRRDRPGTDALARHTFIDRAAVSAPATTTVAPPMTARRSA</sequence>
<evidence type="ECO:0000256" key="4">
    <source>
        <dbReference type="ARBA" id="ARBA00012173"/>
    </source>
</evidence>
<dbReference type="SUPFAM" id="SSF51905">
    <property type="entry name" value="FAD/NAD(P)-binding domain"/>
    <property type="match status" value="1"/>
</dbReference>
<comment type="caution">
    <text evidence="15">The sequence shown here is derived from an EMBL/GenBank/DDBJ whole genome shotgun (WGS) entry which is preliminary data.</text>
</comment>
<dbReference type="PANTHER" id="PTHR42716">
    <property type="entry name" value="L-ASPARTATE OXIDASE"/>
    <property type="match status" value="1"/>
</dbReference>
<evidence type="ECO:0000259" key="14">
    <source>
        <dbReference type="Pfam" id="PF02910"/>
    </source>
</evidence>
<dbReference type="Proteomes" id="UP000592181">
    <property type="component" value="Unassembled WGS sequence"/>
</dbReference>
<dbReference type="GO" id="GO:0008734">
    <property type="term" value="F:L-aspartate oxidase activity"/>
    <property type="evidence" value="ECO:0007669"/>
    <property type="project" value="UniProtKB-EC"/>
</dbReference>
<comment type="function">
    <text evidence="10">Catalyzes the oxidation of L-aspartate to iminoaspartate, the first step in the de novo biosynthesis of NAD(+).</text>
</comment>
<dbReference type="PANTHER" id="PTHR42716:SF2">
    <property type="entry name" value="L-ASPARTATE OXIDASE, CHLOROPLASTIC"/>
    <property type="match status" value="1"/>
</dbReference>
<dbReference type="UniPathway" id="UPA00253">
    <property type="reaction ID" value="UER00326"/>
</dbReference>
<evidence type="ECO:0000256" key="11">
    <source>
        <dbReference type="ARBA" id="ARBA00030386"/>
    </source>
</evidence>
<dbReference type="InterPro" id="IPR037099">
    <property type="entry name" value="Fum_R/Succ_DH_flav-like_C_sf"/>
</dbReference>
<dbReference type="InterPro" id="IPR027477">
    <property type="entry name" value="Succ_DH/fumarate_Rdtase_cat_sf"/>
</dbReference>
<dbReference type="SUPFAM" id="SSF46977">
    <property type="entry name" value="Succinate dehydrogenase/fumarate reductase flavoprotein C-terminal domain"/>
    <property type="match status" value="1"/>
</dbReference>
<evidence type="ECO:0000259" key="13">
    <source>
        <dbReference type="Pfam" id="PF00890"/>
    </source>
</evidence>
<dbReference type="InterPro" id="IPR015939">
    <property type="entry name" value="Fum_Rdtase/Succ_DH_flav-like_C"/>
</dbReference>
<dbReference type="InterPro" id="IPR003953">
    <property type="entry name" value="FAD-dep_OxRdtase_2_FAD-bd"/>
</dbReference>
<evidence type="ECO:0000256" key="2">
    <source>
        <dbReference type="ARBA" id="ARBA00004950"/>
    </source>
</evidence>
<evidence type="ECO:0000256" key="1">
    <source>
        <dbReference type="ARBA" id="ARBA00001974"/>
    </source>
</evidence>
<evidence type="ECO:0000256" key="3">
    <source>
        <dbReference type="ARBA" id="ARBA00008562"/>
    </source>
</evidence>
<gene>
    <name evidence="15" type="ORF">BJY28_002019</name>
</gene>
<dbReference type="InterPro" id="IPR005288">
    <property type="entry name" value="NadB"/>
</dbReference>
<dbReference type="EMBL" id="JACBZX010000001">
    <property type="protein sequence ID" value="NYG37550.1"/>
    <property type="molecule type" value="Genomic_DNA"/>
</dbReference>
<feature type="domain" description="Fumarate reductase/succinate dehydrogenase flavoprotein-like C-terminal" evidence="14">
    <location>
        <begin position="458"/>
        <end position="492"/>
    </location>
</feature>
<name>A0A852X7U5_9MICO</name>
<comment type="catalytic activity">
    <reaction evidence="12">
        <text>L-aspartate + O2 = iminosuccinate + H2O2</text>
        <dbReference type="Rhea" id="RHEA:25876"/>
        <dbReference type="ChEBI" id="CHEBI:15379"/>
        <dbReference type="ChEBI" id="CHEBI:16240"/>
        <dbReference type="ChEBI" id="CHEBI:29991"/>
        <dbReference type="ChEBI" id="CHEBI:77875"/>
        <dbReference type="EC" id="1.4.3.16"/>
    </reaction>
    <physiologicalReaction direction="left-to-right" evidence="12">
        <dbReference type="Rhea" id="RHEA:25877"/>
    </physiologicalReaction>
</comment>
<evidence type="ECO:0000256" key="10">
    <source>
        <dbReference type="ARBA" id="ARBA00029426"/>
    </source>
</evidence>
<evidence type="ECO:0000256" key="6">
    <source>
        <dbReference type="ARBA" id="ARBA00022630"/>
    </source>
</evidence>
<comment type="similarity">
    <text evidence="3">Belongs to the FAD-dependent oxidoreductase 2 family. NadB subfamily.</text>
</comment>
<feature type="domain" description="FAD-dependent oxidoreductase 2 FAD-binding" evidence="13">
    <location>
        <begin position="10"/>
        <end position="370"/>
    </location>
</feature>
<dbReference type="SUPFAM" id="SSF56425">
    <property type="entry name" value="Succinate dehydrogenase/fumarate reductase flavoprotein, catalytic domain"/>
    <property type="match status" value="1"/>
</dbReference>
<evidence type="ECO:0000256" key="12">
    <source>
        <dbReference type="ARBA" id="ARBA00048305"/>
    </source>
</evidence>
<accession>A0A852X7U5</accession>
<dbReference type="GO" id="GO:0033765">
    <property type="term" value="F:steroid dehydrogenase activity, acting on the CH-CH group of donors"/>
    <property type="evidence" value="ECO:0007669"/>
    <property type="project" value="UniProtKB-ARBA"/>
</dbReference>
<comment type="cofactor">
    <cofactor evidence="1">
        <name>FAD</name>
        <dbReference type="ChEBI" id="CHEBI:57692"/>
    </cofactor>
</comment>
<dbReference type="AlphaFoldDB" id="A0A852X7U5"/>
<reference evidence="15 16" key="1">
    <citation type="submission" date="2020-07" db="EMBL/GenBank/DDBJ databases">
        <title>Sequencing the genomes of 1000 actinobacteria strains.</title>
        <authorList>
            <person name="Klenk H.-P."/>
        </authorList>
    </citation>
    <scope>NUCLEOTIDE SEQUENCE [LARGE SCALE GENOMIC DNA]</scope>
    <source>
        <strain evidence="15 16">DSM 24723</strain>
    </source>
</reference>
<protein>
    <recommendedName>
        <fullName evidence="5">L-aspartate oxidase</fullName>
        <ecNumber evidence="4">1.4.3.16</ecNumber>
    </recommendedName>
    <alternativeName>
        <fullName evidence="11">Quinolinate synthase B</fullName>
    </alternativeName>
</protein>
<dbReference type="Gene3D" id="1.20.58.100">
    <property type="entry name" value="Fumarate reductase/succinate dehydrogenase flavoprotein-like, C-terminal domain"/>
    <property type="match status" value="1"/>
</dbReference>